<evidence type="ECO:0000313" key="2">
    <source>
        <dbReference type="Proteomes" id="UP000007887"/>
    </source>
</evidence>
<gene>
    <name evidence="1" type="ordered locus">SELR_14530</name>
</gene>
<protein>
    <submittedName>
        <fullName evidence="1">Uncharacterized protein</fullName>
    </submittedName>
</protein>
<proteinExistence type="predicted"/>
<dbReference type="KEGG" id="sri:SELR_14530"/>
<name>I0GQX4_SELRL</name>
<dbReference type="EMBL" id="AP012292">
    <property type="protein sequence ID" value="BAL83161.1"/>
    <property type="molecule type" value="Genomic_DNA"/>
</dbReference>
<evidence type="ECO:0000313" key="1">
    <source>
        <dbReference type="EMBL" id="BAL83161.1"/>
    </source>
</evidence>
<accession>I0GQX4</accession>
<dbReference type="Proteomes" id="UP000007887">
    <property type="component" value="Chromosome"/>
</dbReference>
<organism evidence="1 2">
    <name type="scientific">Selenomonas ruminantium subsp. lactilytica (strain NBRC 103574 / TAM6421)</name>
    <dbReference type="NCBI Taxonomy" id="927704"/>
    <lineage>
        <taxon>Bacteria</taxon>
        <taxon>Bacillati</taxon>
        <taxon>Bacillota</taxon>
        <taxon>Negativicutes</taxon>
        <taxon>Selenomonadales</taxon>
        <taxon>Selenomonadaceae</taxon>
        <taxon>Selenomonas</taxon>
    </lineage>
</organism>
<dbReference type="HOGENOM" id="CLU_2261880_0_0_9"/>
<sequence>MRCDPHPPSSTAPLPQRGRQKVVLLHVVKHATAPFFFTISNIVFRCIRLFQGKGREDLVPDLQEVVAGTVAFAMEVYGNDGLDTWSRAVNSSPSLRRKWRLTS</sequence>
<reference evidence="1 2" key="1">
    <citation type="submission" date="2011-10" db="EMBL/GenBank/DDBJ databases">
        <title>Whole genome sequence of Selenomonas ruminantium subsp. lactilytica TAM6421.</title>
        <authorList>
            <person name="Oguchi A."/>
            <person name="Ankai A."/>
            <person name="Kaneko J."/>
            <person name="Yamada-Narita S."/>
            <person name="Fukui S."/>
            <person name="Takahashi M."/>
            <person name="Onodera T."/>
            <person name="Kojima S."/>
            <person name="Fushimi T."/>
            <person name="Abe N."/>
            <person name="Kamio Y."/>
            <person name="Yamazaki S."/>
            <person name="Fujita N."/>
        </authorList>
    </citation>
    <scope>NUCLEOTIDE SEQUENCE [LARGE SCALE GENOMIC DNA]</scope>
    <source>
        <strain evidence="2">NBRC 103574 / TAM6421</strain>
    </source>
</reference>
<dbReference type="AlphaFoldDB" id="I0GQX4"/>
<dbReference type="PATRIC" id="fig|927704.6.peg.1503"/>